<dbReference type="CDD" id="cd17793">
    <property type="entry name" value="HipA"/>
    <property type="match status" value="1"/>
</dbReference>
<organism evidence="6 7">
    <name type="scientific">Eubacterium oxidoreducens</name>
    <dbReference type="NCBI Taxonomy" id="1732"/>
    <lineage>
        <taxon>Bacteria</taxon>
        <taxon>Bacillati</taxon>
        <taxon>Bacillota</taxon>
        <taxon>Clostridia</taxon>
        <taxon>Eubacteriales</taxon>
        <taxon>Eubacteriaceae</taxon>
        <taxon>Eubacterium</taxon>
    </lineage>
</organism>
<evidence type="ECO:0000256" key="3">
    <source>
        <dbReference type="ARBA" id="ARBA00022777"/>
    </source>
</evidence>
<dbReference type="AlphaFoldDB" id="A0A1G6AYN4"/>
<name>A0A1G6AYN4_EUBOX</name>
<sequence>MKNLQVYIEILGEQRLVGHIAGSDYTDARFQYENEYMDSSYGHPISISLPFQMEEFSIQQTKNFFEGLLPEGFSRRAVANWAKVDENDYLSILAELGRECLGAIMVVEGKKSTSQHYEKLGIKQVKELAAEGATRSTRILMETHLSLTGASGKVGLYYDKDHDEWYLPKGNAPSTHIVKQSHVRLEQIVLNEQLCMLTAKLLGIDVPDSYIINLGKGKDEEVLFATQRYDRKLSDRKTIDGLRTPLRLHQEDFSQALGIASSQKYEKEPSGYMGKMFDLVASNSSNPLEDQKKLLERIVFNCLIGNIDCHIKNYSILYSEDLGEIRLAPAYDIVSTRVYKMTNEMSFFIGGELNINKINRKSFEVAAQDMKIGKKMVMNVYDLVANRFEKALKEAADMLAGNGYKGAKEISEKILLSNVSTNEGTMMKNQ</sequence>
<dbReference type="Pfam" id="PF07804">
    <property type="entry name" value="HipA_C"/>
    <property type="match status" value="1"/>
</dbReference>
<dbReference type="RefSeq" id="WP_090172928.1">
    <property type="nucleotide sequence ID" value="NZ_FMXR01000007.1"/>
</dbReference>
<feature type="domain" description="HipA N-terminal subdomain 1" evidence="5">
    <location>
        <begin position="10"/>
        <end position="106"/>
    </location>
</feature>
<evidence type="ECO:0000259" key="4">
    <source>
        <dbReference type="Pfam" id="PF07804"/>
    </source>
</evidence>
<dbReference type="PANTHER" id="PTHR37419">
    <property type="entry name" value="SERINE/THREONINE-PROTEIN KINASE TOXIN HIPA"/>
    <property type="match status" value="1"/>
</dbReference>
<reference evidence="6 7" key="1">
    <citation type="submission" date="2016-10" db="EMBL/GenBank/DDBJ databases">
        <authorList>
            <person name="de Groot N.N."/>
        </authorList>
    </citation>
    <scope>NUCLEOTIDE SEQUENCE [LARGE SCALE GENOMIC DNA]</scope>
    <source>
        <strain evidence="6 7">DSM 3217</strain>
    </source>
</reference>
<dbReference type="PANTHER" id="PTHR37419:SF1">
    <property type="entry name" value="SERINE_THREONINE-PROTEIN KINASE TOXIN HIPA"/>
    <property type="match status" value="1"/>
</dbReference>
<evidence type="ECO:0000256" key="1">
    <source>
        <dbReference type="ARBA" id="ARBA00010164"/>
    </source>
</evidence>
<comment type="similarity">
    <text evidence="1">Belongs to the HipA Ser/Thr kinase family.</text>
</comment>
<dbReference type="GO" id="GO:0004674">
    <property type="term" value="F:protein serine/threonine kinase activity"/>
    <property type="evidence" value="ECO:0007669"/>
    <property type="project" value="TreeGrafter"/>
</dbReference>
<dbReference type="InterPro" id="IPR017508">
    <property type="entry name" value="HipA_N1"/>
</dbReference>
<keyword evidence="3 6" id="KW-0418">Kinase</keyword>
<dbReference type="GO" id="GO:0005829">
    <property type="term" value="C:cytosol"/>
    <property type="evidence" value="ECO:0007669"/>
    <property type="project" value="TreeGrafter"/>
</dbReference>
<accession>A0A1G6AYN4</accession>
<dbReference type="NCBIfam" id="TIGR03071">
    <property type="entry name" value="couple_hipA"/>
    <property type="match status" value="1"/>
</dbReference>
<gene>
    <name evidence="6" type="ORF">SAMN02910417_01038</name>
</gene>
<dbReference type="InterPro" id="IPR012893">
    <property type="entry name" value="HipA-like_C"/>
</dbReference>
<dbReference type="Proteomes" id="UP000199228">
    <property type="component" value="Unassembled WGS sequence"/>
</dbReference>
<proteinExistence type="inferred from homology"/>
<evidence type="ECO:0000313" key="7">
    <source>
        <dbReference type="Proteomes" id="UP000199228"/>
    </source>
</evidence>
<evidence type="ECO:0000256" key="2">
    <source>
        <dbReference type="ARBA" id="ARBA00022679"/>
    </source>
</evidence>
<dbReference type="OrthoDB" id="9805913at2"/>
<protein>
    <submittedName>
        <fullName evidence="6">Serine/threonine-protein kinase HipA</fullName>
    </submittedName>
</protein>
<dbReference type="Pfam" id="PF13657">
    <property type="entry name" value="Couple_hipA"/>
    <property type="match status" value="1"/>
</dbReference>
<evidence type="ECO:0000313" key="6">
    <source>
        <dbReference type="EMBL" id="SDB13526.1"/>
    </source>
</evidence>
<dbReference type="EMBL" id="FMXR01000007">
    <property type="protein sequence ID" value="SDB13526.1"/>
    <property type="molecule type" value="Genomic_DNA"/>
</dbReference>
<keyword evidence="2" id="KW-0808">Transferase</keyword>
<dbReference type="Gene3D" id="1.10.1070.20">
    <property type="match status" value="1"/>
</dbReference>
<keyword evidence="7" id="KW-1185">Reference proteome</keyword>
<evidence type="ECO:0000259" key="5">
    <source>
        <dbReference type="Pfam" id="PF13657"/>
    </source>
</evidence>
<dbReference type="STRING" id="1732.SAMN02910417_01038"/>
<dbReference type="InterPro" id="IPR052028">
    <property type="entry name" value="HipA_Ser/Thr_kinase"/>
</dbReference>
<feature type="domain" description="HipA-like C-terminal" evidence="4">
    <location>
        <begin position="145"/>
        <end position="391"/>
    </location>
</feature>